<organism evidence="7 8">
    <name type="scientific">Marinimicrococcus flavescens</name>
    <dbReference type="NCBI Taxonomy" id="3031815"/>
    <lineage>
        <taxon>Bacteria</taxon>
        <taxon>Pseudomonadati</taxon>
        <taxon>Pseudomonadota</taxon>
        <taxon>Alphaproteobacteria</taxon>
        <taxon>Geminicoccales</taxon>
        <taxon>Geminicoccaceae</taxon>
        <taxon>Marinimicrococcus</taxon>
    </lineage>
</organism>
<comment type="caution">
    <text evidence="7">The sequence shown here is derived from an EMBL/GenBank/DDBJ whole genome shotgun (WGS) entry which is preliminary data.</text>
</comment>
<evidence type="ECO:0000313" key="7">
    <source>
        <dbReference type="EMBL" id="MDF1587112.1"/>
    </source>
</evidence>
<proteinExistence type="predicted"/>
<evidence type="ECO:0000256" key="3">
    <source>
        <dbReference type="ARBA" id="ARBA00022741"/>
    </source>
</evidence>
<keyword evidence="4 7" id="KW-0418">Kinase</keyword>
<dbReference type="Proteomes" id="UP001301140">
    <property type="component" value="Unassembled WGS sequence"/>
</dbReference>
<name>A0AAP3XSA0_9PROT</name>
<keyword evidence="8" id="KW-1185">Reference proteome</keyword>
<dbReference type="NCBIfam" id="TIGR00687">
    <property type="entry name" value="pyridox_kin"/>
    <property type="match status" value="1"/>
</dbReference>
<dbReference type="CDD" id="cd01173">
    <property type="entry name" value="pyridoxal_pyridoxamine_kinase"/>
    <property type="match status" value="1"/>
</dbReference>
<dbReference type="InterPro" id="IPR004625">
    <property type="entry name" value="PyrdxlKinase"/>
</dbReference>
<feature type="domain" description="Pyridoxamine kinase/Phosphomethylpyrimidine kinase" evidence="6">
    <location>
        <begin position="75"/>
        <end position="245"/>
    </location>
</feature>
<dbReference type="GO" id="GO:0005524">
    <property type="term" value="F:ATP binding"/>
    <property type="evidence" value="ECO:0007669"/>
    <property type="project" value="UniProtKB-KW"/>
</dbReference>
<evidence type="ECO:0000313" key="8">
    <source>
        <dbReference type="Proteomes" id="UP001301140"/>
    </source>
</evidence>
<keyword evidence="5" id="KW-0067">ATP-binding</keyword>
<dbReference type="NCBIfam" id="NF004398">
    <property type="entry name" value="PRK05756.1"/>
    <property type="match status" value="1"/>
</dbReference>
<protein>
    <recommendedName>
        <fullName evidence="1">pyridoxal kinase</fullName>
        <ecNumber evidence="1">2.7.1.35</ecNumber>
    </recommendedName>
</protein>
<reference evidence="7 8" key="1">
    <citation type="submission" date="2023-03" db="EMBL/GenBank/DDBJ databases">
        <title>YIM 152171 draft genome.</title>
        <authorList>
            <person name="Yang Z."/>
        </authorList>
    </citation>
    <scope>NUCLEOTIDE SEQUENCE [LARGE SCALE GENOMIC DNA]</scope>
    <source>
        <strain evidence="7 8">YIM 152171</strain>
    </source>
</reference>
<accession>A0AAP3XSA0</accession>
<dbReference type="Pfam" id="PF08543">
    <property type="entry name" value="Phos_pyr_kin"/>
    <property type="match status" value="1"/>
</dbReference>
<sequence>MFEGILSIQSAVAYGHVGNSAAAFPLQRLGFEVWPVNTVLFSNHTGYGAWRGHGVALEEIEEIVRGVEERGAFLRCRAVLSGYLGTAELGRAVLDTVAAVRRERPDALYACDPVMGDEGRGFFVRPGLPEFFREHAVPAADLVTPNQFELAWLAAMEIASVEDALEATARVRRMGPKLVACTSLVLPERENELAIVLDTPEGAWALWTPRLPVELSGTGDVFMSLLLGNFLKTGRPDLALEAAGSAMFGLVEATWRAQSRELVLIAAQDELVAPRQRFGAHRLR</sequence>
<evidence type="ECO:0000256" key="1">
    <source>
        <dbReference type="ARBA" id="ARBA00012104"/>
    </source>
</evidence>
<evidence type="ECO:0000256" key="4">
    <source>
        <dbReference type="ARBA" id="ARBA00022777"/>
    </source>
</evidence>
<dbReference type="PANTHER" id="PTHR10534:SF2">
    <property type="entry name" value="PYRIDOXAL KINASE"/>
    <property type="match status" value="1"/>
</dbReference>
<keyword evidence="3" id="KW-0547">Nucleotide-binding</keyword>
<dbReference type="EC" id="2.7.1.35" evidence="1"/>
<dbReference type="InterPro" id="IPR013749">
    <property type="entry name" value="PM/HMP-P_kinase-1"/>
</dbReference>
<dbReference type="GO" id="GO:0008478">
    <property type="term" value="F:pyridoxal kinase activity"/>
    <property type="evidence" value="ECO:0007669"/>
    <property type="project" value="UniProtKB-EC"/>
</dbReference>
<dbReference type="RefSeq" id="WP_327789534.1">
    <property type="nucleotide sequence ID" value="NZ_JARGEQ010000126.1"/>
</dbReference>
<dbReference type="GO" id="GO:0009443">
    <property type="term" value="P:pyridoxal 5'-phosphate salvage"/>
    <property type="evidence" value="ECO:0007669"/>
    <property type="project" value="InterPro"/>
</dbReference>
<dbReference type="Gene3D" id="3.40.1190.20">
    <property type="match status" value="1"/>
</dbReference>
<evidence type="ECO:0000259" key="6">
    <source>
        <dbReference type="Pfam" id="PF08543"/>
    </source>
</evidence>
<dbReference type="PANTHER" id="PTHR10534">
    <property type="entry name" value="PYRIDOXAL KINASE"/>
    <property type="match status" value="1"/>
</dbReference>
<evidence type="ECO:0000256" key="5">
    <source>
        <dbReference type="ARBA" id="ARBA00022840"/>
    </source>
</evidence>
<dbReference type="EMBL" id="JARGEQ010000126">
    <property type="protein sequence ID" value="MDF1587112.1"/>
    <property type="molecule type" value="Genomic_DNA"/>
</dbReference>
<dbReference type="AlphaFoldDB" id="A0AAP3XSA0"/>
<evidence type="ECO:0000256" key="2">
    <source>
        <dbReference type="ARBA" id="ARBA00022679"/>
    </source>
</evidence>
<gene>
    <name evidence="7" type="primary">pdxY</name>
    <name evidence="7" type="ORF">PZ740_12065</name>
</gene>
<keyword evidence="2 7" id="KW-0808">Transferase</keyword>
<dbReference type="GO" id="GO:0005829">
    <property type="term" value="C:cytosol"/>
    <property type="evidence" value="ECO:0007669"/>
    <property type="project" value="TreeGrafter"/>
</dbReference>
<dbReference type="SUPFAM" id="SSF53613">
    <property type="entry name" value="Ribokinase-like"/>
    <property type="match status" value="1"/>
</dbReference>
<dbReference type="InterPro" id="IPR029056">
    <property type="entry name" value="Ribokinase-like"/>
</dbReference>